<dbReference type="EMBL" id="JAARPH010000001">
    <property type="protein sequence ID" value="MBC1374400.1"/>
    <property type="molecule type" value="Genomic_DNA"/>
</dbReference>
<evidence type="ECO:0000313" key="2">
    <source>
        <dbReference type="Proteomes" id="UP000518829"/>
    </source>
</evidence>
<evidence type="ECO:0000313" key="1">
    <source>
        <dbReference type="EMBL" id="MBC1374400.1"/>
    </source>
</evidence>
<keyword evidence="2" id="KW-1185">Reference proteome</keyword>
<name>A0ABR6SJI8_9LIST</name>
<proteinExistence type="predicted"/>
<dbReference type="Proteomes" id="UP000518829">
    <property type="component" value="Unassembled WGS sequence"/>
</dbReference>
<reference evidence="1 2" key="1">
    <citation type="submission" date="2020-03" db="EMBL/GenBank/DDBJ databases">
        <title>Soil Listeria distribution.</title>
        <authorList>
            <person name="Liao J."/>
            <person name="Wiedmann M."/>
        </authorList>
    </citation>
    <scope>NUCLEOTIDE SEQUENCE [LARGE SCALE GENOMIC DNA]</scope>
    <source>
        <strain evidence="1 2">FSL L7-1699</strain>
    </source>
</reference>
<dbReference type="RefSeq" id="WP_185318578.1">
    <property type="nucleotide sequence ID" value="NZ_JAARPH010000001.1"/>
</dbReference>
<gene>
    <name evidence="1" type="ORF">HB839_02530</name>
</gene>
<organism evidence="1 2">
    <name type="scientific">Listeria farberi</name>
    <dbReference type="NCBI Taxonomy" id="2713500"/>
    <lineage>
        <taxon>Bacteria</taxon>
        <taxon>Bacillati</taxon>
        <taxon>Bacillota</taxon>
        <taxon>Bacilli</taxon>
        <taxon>Bacillales</taxon>
        <taxon>Listeriaceae</taxon>
        <taxon>Listeria</taxon>
    </lineage>
</organism>
<comment type="caution">
    <text evidence="1">The sequence shown here is derived from an EMBL/GenBank/DDBJ whole genome shotgun (WGS) entry which is preliminary data.</text>
</comment>
<sequence>MQKKLKQPIAKMSSFFRYTGKNGDAIRFINVPRYRPLQERNSGKNKISQGRGYKNFFE</sequence>
<protein>
    <submittedName>
        <fullName evidence="1">Uncharacterized protein</fullName>
    </submittedName>
</protein>
<accession>A0ABR6SJI8</accession>